<accession>A0A1F7RXD3</accession>
<gene>
    <name evidence="1" type="ORF">A2149_07570</name>
</gene>
<dbReference type="AlphaFoldDB" id="A0A1F7RXD3"/>
<comment type="caution">
    <text evidence="1">The sequence shown here is derived from an EMBL/GenBank/DDBJ whole genome shotgun (WGS) entry which is preliminary data.</text>
</comment>
<evidence type="ECO:0000313" key="1">
    <source>
        <dbReference type="EMBL" id="OGL45738.1"/>
    </source>
</evidence>
<sequence length="66" mass="7923">MIKGDFFITKPIKKKIKKCKVKRFIERAKSRKRQDRKIQEYHSVRVSKKKTLKMSGYDLPLRANAK</sequence>
<organism evidence="1 2">
    <name type="scientific">Candidatus Schekmanbacteria bacterium RBG_16_38_11</name>
    <dbReference type="NCBI Taxonomy" id="1817880"/>
    <lineage>
        <taxon>Bacteria</taxon>
        <taxon>Candidatus Schekmaniibacteriota</taxon>
    </lineage>
</organism>
<proteinExistence type="predicted"/>
<dbReference type="Proteomes" id="UP000178435">
    <property type="component" value="Unassembled WGS sequence"/>
</dbReference>
<dbReference type="EMBL" id="MGDF01000080">
    <property type="protein sequence ID" value="OGL45738.1"/>
    <property type="molecule type" value="Genomic_DNA"/>
</dbReference>
<reference evidence="1 2" key="1">
    <citation type="journal article" date="2016" name="Nat. Commun.">
        <title>Thousands of microbial genomes shed light on interconnected biogeochemical processes in an aquifer system.</title>
        <authorList>
            <person name="Anantharaman K."/>
            <person name="Brown C.T."/>
            <person name="Hug L.A."/>
            <person name="Sharon I."/>
            <person name="Castelle C.J."/>
            <person name="Probst A.J."/>
            <person name="Thomas B.C."/>
            <person name="Singh A."/>
            <person name="Wilkins M.J."/>
            <person name="Karaoz U."/>
            <person name="Brodie E.L."/>
            <person name="Williams K.H."/>
            <person name="Hubbard S.S."/>
            <person name="Banfield J.F."/>
        </authorList>
    </citation>
    <scope>NUCLEOTIDE SEQUENCE [LARGE SCALE GENOMIC DNA]</scope>
</reference>
<name>A0A1F7RXD3_9BACT</name>
<evidence type="ECO:0000313" key="2">
    <source>
        <dbReference type="Proteomes" id="UP000178435"/>
    </source>
</evidence>
<protein>
    <submittedName>
        <fullName evidence="1">Uncharacterized protein</fullName>
    </submittedName>
</protein>